<gene>
    <name evidence="2" type="ORF">EV189_3439</name>
</gene>
<dbReference type="InterPro" id="IPR000182">
    <property type="entry name" value="GNAT_dom"/>
</dbReference>
<dbReference type="RefSeq" id="WP_231116508.1">
    <property type="nucleotide sequence ID" value="NZ_SGXD01000005.1"/>
</dbReference>
<dbReference type="GO" id="GO:0016747">
    <property type="term" value="F:acyltransferase activity, transferring groups other than amino-acyl groups"/>
    <property type="evidence" value="ECO:0007669"/>
    <property type="project" value="InterPro"/>
</dbReference>
<dbReference type="PANTHER" id="PTHR43792">
    <property type="entry name" value="GNAT FAMILY, PUTATIVE (AFU_ORTHOLOGUE AFUA_3G00765)-RELATED-RELATED"/>
    <property type="match status" value="1"/>
</dbReference>
<dbReference type="PROSITE" id="PS51186">
    <property type="entry name" value="GNAT"/>
    <property type="match status" value="1"/>
</dbReference>
<dbReference type="PANTHER" id="PTHR43792:SF16">
    <property type="entry name" value="N-ACETYLTRANSFERASE DOMAIN-CONTAINING PROTEIN"/>
    <property type="match status" value="1"/>
</dbReference>
<keyword evidence="2" id="KW-0808">Transferase</keyword>
<dbReference type="CDD" id="cd04301">
    <property type="entry name" value="NAT_SF"/>
    <property type="match status" value="1"/>
</dbReference>
<dbReference type="InterPro" id="IPR051531">
    <property type="entry name" value="N-acetyltransferase"/>
</dbReference>
<dbReference type="EMBL" id="SGXD01000005">
    <property type="protein sequence ID" value="RZS79960.1"/>
    <property type="molecule type" value="Genomic_DNA"/>
</dbReference>
<dbReference type="InterPro" id="IPR016181">
    <property type="entry name" value="Acyl_CoA_acyltransferase"/>
</dbReference>
<dbReference type="Gene3D" id="3.40.630.30">
    <property type="match status" value="1"/>
</dbReference>
<accession>A0A4Q7NAX6</accession>
<reference evidence="2 3" key="1">
    <citation type="submission" date="2019-02" db="EMBL/GenBank/DDBJ databases">
        <title>Genomic Encyclopedia of Type Strains, Phase IV (KMG-IV): sequencing the most valuable type-strain genomes for metagenomic binning, comparative biology and taxonomic classification.</title>
        <authorList>
            <person name="Goeker M."/>
        </authorList>
    </citation>
    <scope>NUCLEOTIDE SEQUENCE [LARGE SCALE GENOMIC DNA]</scope>
    <source>
        <strain evidence="2 3">DSM 45622</strain>
    </source>
</reference>
<dbReference type="Proteomes" id="UP000293638">
    <property type="component" value="Unassembled WGS sequence"/>
</dbReference>
<sequence length="175" mass="18730">MSPATPPHLAAQPIRTSRLLLDPLRVEHAVEAAPAFDDEALHTYIGGSPATVDQLRARYERQVVGRSADSAQSWLNWMLRRLDTGELVGTVQATVSVANGRPTAEVAWVVSTGHQGQGYAREASAGMVVWLREQGVDTLVAHVHPEHAASAGVARALGLRPTADVVDGEVRWSSS</sequence>
<comment type="caution">
    <text evidence="2">The sequence shown here is derived from an EMBL/GenBank/DDBJ whole genome shotgun (WGS) entry which is preliminary data.</text>
</comment>
<dbReference type="Pfam" id="PF13302">
    <property type="entry name" value="Acetyltransf_3"/>
    <property type="match status" value="1"/>
</dbReference>
<name>A0A4Q7NAX6_9ACTN</name>
<protein>
    <submittedName>
        <fullName evidence="2">RimJ/RimL family protein N-acetyltransferase</fullName>
    </submittedName>
</protein>
<feature type="domain" description="N-acetyltransferase" evidence="1">
    <location>
        <begin position="19"/>
        <end position="175"/>
    </location>
</feature>
<keyword evidence="3" id="KW-1185">Reference proteome</keyword>
<dbReference type="SUPFAM" id="SSF55729">
    <property type="entry name" value="Acyl-CoA N-acyltransferases (Nat)"/>
    <property type="match status" value="1"/>
</dbReference>
<proteinExistence type="predicted"/>
<organism evidence="2 3">
    <name type="scientific">Motilibacter rhizosphaerae</name>
    <dbReference type="NCBI Taxonomy" id="598652"/>
    <lineage>
        <taxon>Bacteria</taxon>
        <taxon>Bacillati</taxon>
        <taxon>Actinomycetota</taxon>
        <taxon>Actinomycetes</taxon>
        <taxon>Motilibacterales</taxon>
        <taxon>Motilibacteraceae</taxon>
        <taxon>Motilibacter</taxon>
    </lineage>
</organism>
<dbReference type="AlphaFoldDB" id="A0A4Q7NAX6"/>
<evidence type="ECO:0000259" key="1">
    <source>
        <dbReference type="PROSITE" id="PS51186"/>
    </source>
</evidence>
<evidence type="ECO:0000313" key="2">
    <source>
        <dbReference type="EMBL" id="RZS79960.1"/>
    </source>
</evidence>
<evidence type="ECO:0000313" key="3">
    <source>
        <dbReference type="Proteomes" id="UP000293638"/>
    </source>
</evidence>